<keyword evidence="3 8" id="KW-0479">Metal-binding</keyword>
<accession>A0A1M7LPH9</accession>
<keyword evidence="2" id="KW-0678">Repressor</keyword>
<dbReference type="STRING" id="447595.SAMN05660826_01969"/>
<evidence type="ECO:0000256" key="7">
    <source>
        <dbReference type="ARBA" id="ARBA00023163"/>
    </source>
</evidence>
<dbReference type="Proteomes" id="UP000184375">
    <property type="component" value="Unassembled WGS sequence"/>
</dbReference>
<keyword evidence="5" id="KW-0805">Transcription regulation</keyword>
<evidence type="ECO:0000313" key="10">
    <source>
        <dbReference type="Proteomes" id="UP000184375"/>
    </source>
</evidence>
<evidence type="ECO:0000256" key="6">
    <source>
        <dbReference type="ARBA" id="ARBA00023125"/>
    </source>
</evidence>
<dbReference type="PANTHER" id="PTHR33202">
    <property type="entry name" value="ZINC UPTAKE REGULATION PROTEIN"/>
    <property type="match status" value="1"/>
</dbReference>
<dbReference type="GO" id="GO:0000976">
    <property type="term" value="F:transcription cis-regulatory region binding"/>
    <property type="evidence" value="ECO:0007669"/>
    <property type="project" value="TreeGrafter"/>
</dbReference>
<comment type="cofactor">
    <cofactor evidence="8">
        <name>Zn(2+)</name>
        <dbReference type="ChEBI" id="CHEBI:29105"/>
    </cofactor>
    <text evidence="8">Binds 1 zinc ion per subunit.</text>
</comment>
<dbReference type="GO" id="GO:0045892">
    <property type="term" value="P:negative regulation of DNA-templated transcription"/>
    <property type="evidence" value="ECO:0007669"/>
    <property type="project" value="TreeGrafter"/>
</dbReference>
<dbReference type="Gene3D" id="1.10.10.10">
    <property type="entry name" value="Winged helix-like DNA-binding domain superfamily/Winged helix DNA-binding domain"/>
    <property type="match status" value="1"/>
</dbReference>
<dbReference type="InterPro" id="IPR002481">
    <property type="entry name" value="FUR"/>
</dbReference>
<reference evidence="10" key="1">
    <citation type="submission" date="2016-11" db="EMBL/GenBank/DDBJ databases">
        <authorList>
            <person name="Varghese N."/>
            <person name="Submissions S."/>
        </authorList>
    </citation>
    <scope>NUCLEOTIDE SEQUENCE [LARGE SCALE GENOMIC DNA]</scope>
    <source>
        <strain evidence="10">DSM 18802</strain>
    </source>
</reference>
<dbReference type="AlphaFoldDB" id="A0A1M7LPH9"/>
<organism evidence="9 10">
    <name type="scientific">Caldanaerovirga acetigignens</name>
    <dbReference type="NCBI Taxonomy" id="447595"/>
    <lineage>
        <taxon>Bacteria</taxon>
        <taxon>Bacillati</taxon>
        <taxon>Bacillota</taxon>
        <taxon>Clostridia</taxon>
        <taxon>Thermosediminibacterales</taxon>
        <taxon>Thermosediminibacteraceae</taxon>
        <taxon>Caldanaerovirga</taxon>
    </lineage>
</organism>
<dbReference type="InterPro" id="IPR043135">
    <property type="entry name" value="Fur_C"/>
</dbReference>
<keyword evidence="6" id="KW-0238">DNA-binding</keyword>
<proteinExistence type="inferred from homology"/>
<feature type="binding site" evidence="8">
    <location>
        <position position="98"/>
    </location>
    <ligand>
        <name>Zn(2+)</name>
        <dbReference type="ChEBI" id="CHEBI:29105"/>
    </ligand>
</feature>
<gene>
    <name evidence="9" type="ORF">SAMN05660826_01969</name>
</gene>
<dbReference type="SUPFAM" id="SSF46785">
    <property type="entry name" value="Winged helix' DNA-binding domain"/>
    <property type="match status" value="1"/>
</dbReference>
<dbReference type="Gene3D" id="3.30.1490.190">
    <property type="match status" value="1"/>
</dbReference>
<evidence type="ECO:0000256" key="8">
    <source>
        <dbReference type="PIRSR" id="PIRSR602481-1"/>
    </source>
</evidence>
<keyword evidence="10" id="KW-1185">Reference proteome</keyword>
<dbReference type="RefSeq" id="WP_073257991.1">
    <property type="nucleotide sequence ID" value="NZ_FRCR01000013.1"/>
</dbReference>
<dbReference type="GO" id="GO:0003700">
    <property type="term" value="F:DNA-binding transcription factor activity"/>
    <property type="evidence" value="ECO:0007669"/>
    <property type="project" value="InterPro"/>
</dbReference>
<dbReference type="GO" id="GO:0008270">
    <property type="term" value="F:zinc ion binding"/>
    <property type="evidence" value="ECO:0007669"/>
    <property type="project" value="TreeGrafter"/>
</dbReference>
<dbReference type="PANTHER" id="PTHR33202:SF7">
    <property type="entry name" value="FERRIC UPTAKE REGULATION PROTEIN"/>
    <property type="match status" value="1"/>
</dbReference>
<dbReference type="InterPro" id="IPR036388">
    <property type="entry name" value="WH-like_DNA-bd_sf"/>
</dbReference>
<evidence type="ECO:0000256" key="2">
    <source>
        <dbReference type="ARBA" id="ARBA00022491"/>
    </source>
</evidence>
<evidence type="ECO:0000313" key="9">
    <source>
        <dbReference type="EMBL" id="SHM79567.1"/>
    </source>
</evidence>
<feature type="binding site" evidence="8">
    <location>
        <position position="95"/>
    </location>
    <ligand>
        <name>Zn(2+)</name>
        <dbReference type="ChEBI" id="CHEBI:29105"/>
    </ligand>
</feature>
<evidence type="ECO:0000256" key="1">
    <source>
        <dbReference type="ARBA" id="ARBA00007957"/>
    </source>
</evidence>
<keyword evidence="4 8" id="KW-0862">Zinc</keyword>
<name>A0A1M7LPH9_9FIRM</name>
<dbReference type="CDD" id="cd07153">
    <property type="entry name" value="Fur_like"/>
    <property type="match status" value="1"/>
</dbReference>
<evidence type="ECO:0000256" key="4">
    <source>
        <dbReference type="ARBA" id="ARBA00022833"/>
    </source>
</evidence>
<evidence type="ECO:0000256" key="5">
    <source>
        <dbReference type="ARBA" id="ARBA00023015"/>
    </source>
</evidence>
<feature type="binding site" evidence="8">
    <location>
        <position position="140"/>
    </location>
    <ligand>
        <name>Zn(2+)</name>
        <dbReference type="ChEBI" id="CHEBI:29105"/>
    </ligand>
</feature>
<feature type="binding site" evidence="8">
    <location>
        <position position="137"/>
    </location>
    <ligand>
        <name>Zn(2+)</name>
        <dbReference type="ChEBI" id="CHEBI:29105"/>
    </ligand>
</feature>
<dbReference type="EMBL" id="FRCR01000013">
    <property type="protein sequence ID" value="SHM79567.1"/>
    <property type="molecule type" value="Genomic_DNA"/>
</dbReference>
<dbReference type="InterPro" id="IPR036390">
    <property type="entry name" value="WH_DNA-bd_sf"/>
</dbReference>
<keyword evidence="7" id="KW-0804">Transcription</keyword>
<dbReference type="OrthoDB" id="8659436at2"/>
<dbReference type="GO" id="GO:1900376">
    <property type="term" value="P:regulation of secondary metabolite biosynthetic process"/>
    <property type="evidence" value="ECO:0007669"/>
    <property type="project" value="TreeGrafter"/>
</dbReference>
<dbReference type="Pfam" id="PF01475">
    <property type="entry name" value="FUR"/>
    <property type="match status" value="1"/>
</dbReference>
<sequence length="148" mass="16977">MKQVAVKNIEEKGLRWTPQRQAIISAIANSEKKHLSAEEIYLLTKKTMPSIGLATVYRTLELFCAMGILQKLNLQDAARYELLQKEENAHCHYLCLGCGKIFEVPLQEELPLPSTKNDESLEDFTVVNSSCWHFGYCRNCKLRKENKT</sequence>
<evidence type="ECO:0000256" key="3">
    <source>
        <dbReference type="ARBA" id="ARBA00022723"/>
    </source>
</evidence>
<protein>
    <submittedName>
        <fullName evidence="9">Fur family transcriptional regulator, ferric uptake regulator</fullName>
    </submittedName>
</protein>
<dbReference type="FunFam" id="1.10.10.10:FF:000051">
    <property type="entry name" value="Fur family transcriptional regulator"/>
    <property type="match status" value="1"/>
</dbReference>
<comment type="similarity">
    <text evidence="1">Belongs to the Fur family.</text>
</comment>